<dbReference type="EMBL" id="JAADJG010000165">
    <property type="protein sequence ID" value="KAF4452994.1"/>
    <property type="molecule type" value="Genomic_DNA"/>
</dbReference>
<sequence>MPVYYMGRFESGQLSIEAVRRLRGEENILNLDDLAMDNPVKTVVCRRGGSNPEINFLAHIASPEFKNYFNEIIDSVPINTLVSADNEMATFCELNGIGVPSFLTDLLPRTLRYCWAPGSWD</sequence>
<evidence type="ECO:0000313" key="1">
    <source>
        <dbReference type="EMBL" id="KAF4452994.1"/>
    </source>
</evidence>
<comment type="caution">
    <text evidence="1">The sequence shown here is derived from an EMBL/GenBank/DDBJ whole genome shotgun (WGS) entry which is preliminary data.</text>
</comment>
<evidence type="ECO:0000313" key="2">
    <source>
        <dbReference type="Proteomes" id="UP000605986"/>
    </source>
</evidence>
<keyword evidence="2" id="KW-1185">Reference proteome</keyword>
<accession>A0A8H4KP64</accession>
<dbReference type="Proteomes" id="UP000605986">
    <property type="component" value="Unassembled WGS sequence"/>
</dbReference>
<gene>
    <name evidence="1" type="ORF">F53441_4225</name>
</gene>
<organism evidence="1 2">
    <name type="scientific">Fusarium austroafricanum</name>
    <dbReference type="NCBI Taxonomy" id="2364996"/>
    <lineage>
        <taxon>Eukaryota</taxon>
        <taxon>Fungi</taxon>
        <taxon>Dikarya</taxon>
        <taxon>Ascomycota</taxon>
        <taxon>Pezizomycotina</taxon>
        <taxon>Sordariomycetes</taxon>
        <taxon>Hypocreomycetidae</taxon>
        <taxon>Hypocreales</taxon>
        <taxon>Nectriaceae</taxon>
        <taxon>Fusarium</taxon>
        <taxon>Fusarium concolor species complex</taxon>
    </lineage>
</organism>
<protein>
    <submittedName>
        <fullName evidence="1">Uncharacterized protein</fullName>
    </submittedName>
</protein>
<dbReference type="AlphaFoldDB" id="A0A8H4KP64"/>
<proteinExistence type="predicted"/>
<reference evidence="1" key="1">
    <citation type="submission" date="2020-01" db="EMBL/GenBank/DDBJ databases">
        <title>Identification and distribution of gene clusters putatively required for synthesis of sphingolipid metabolism inhibitors in phylogenetically diverse species of the filamentous fungus Fusarium.</title>
        <authorList>
            <person name="Kim H.-S."/>
            <person name="Busman M."/>
            <person name="Brown D.W."/>
            <person name="Divon H."/>
            <person name="Uhlig S."/>
            <person name="Proctor R.H."/>
        </authorList>
    </citation>
    <scope>NUCLEOTIDE SEQUENCE</scope>
    <source>
        <strain evidence="1">NRRL 53441</strain>
    </source>
</reference>
<name>A0A8H4KP64_9HYPO</name>